<sequence>GHRGGRGEAIENTLPAFAWGLIDGVTTLELDNGISKAKLYYLDGVVIVWHDEEITPDKCTDTIPVVASDPIFPYVGKHIANLTLAQIKTLDCGSKRLSAYPLQLIYPGTKLSTLDELFDFAHCVDPKRVIEWNIESKINPVDINSTRGVNDFVTAQHKAFLNSGYPLSQITYQSFDWRTLIAMKALDKRIPTSALIDDTTIYGPSNTTSQWQAGLVIDSFEGATSGEKVANAAAYIKAQVLSTAAVSSQGNATDPADPGYVPFTTKAMIDQAHKNGVLVKPWTADRLNIVSQLLDWGADGIISDYPTNVRRQVQQSGKAVAPKFEEKAVLACLNKHLQKV</sequence>
<accession>A0A9P6JWC6</accession>
<dbReference type="OrthoDB" id="1058301at2759"/>
<keyword evidence="3" id="KW-1185">Reference proteome</keyword>
<reference evidence="2" key="1">
    <citation type="submission" date="2020-11" db="EMBL/GenBank/DDBJ databases">
        <authorList>
            <consortium name="DOE Joint Genome Institute"/>
            <person name="Ahrendt S."/>
            <person name="Riley R."/>
            <person name="Andreopoulos W."/>
            <person name="Labutti K."/>
            <person name="Pangilinan J."/>
            <person name="Ruiz-Duenas F.J."/>
            <person name="Barrasa J.M."/>
            <person name="Sanchez-Garcia M."/>
            <person name="Camarero S."/>
            <person name="Miyauchi S."/>
            <person name="Serrano A."/>
            <person name="Linde D."/>
            <person name="Babiker R."/>
            <person name="Drula E."/>
            <person name="Ayuso-Fernandez I."/>
            <person name="Pacheco R."/>
            <person name="Padilla G."/>
            <person name="Ferreira P."/>
            <person name="Barriuso J."/>
            <person name="Kellner H."/>
            <person name="Castanera R."/>
            <person name="Alfaro M."/>
            <person name="Ramirez L."/>
            <person name="Pisabarro A.G."/>
            <person name="Kuo A."/>
            <person name="Tritt A."/>
            <person name="Lipzen A."/>
            <person name="He G."/>
            <person name="Yan M."/>
            <person name="Ng V."/>
            <person name="Cullen D."/>
            <person name="Martin F."/>
            <person name="Rosso M.-N."/>
            <person name="Henrissat B."/>
            <person name="Hibbett D."/>
            <person name="Martinez A.T."/>
            <person name="Grigoriev I.V."/>
        </authorList>
    </citation>
    <scope>NUCLEOTIDE SEQUENCE</scope>
    <source>
        <strain evidence="2">CBS 506.95</strain>
    </source>
</reference>
<proteinExistence type="predicted"/>
<dbReference type="AlphaFoldDB" id="A0A9P6JWC6"/>
<dbReference type="InterPro" id="IPR030395">
    <property type="entry name" value="GP_PDE_dom"/>
</dbReference>
<feature type="domain" description="GP-PDE" evidence="1">
    <location>
        <begin position="1"/>
        <end position="313"/>
    </location>
</feature>
<evidence type="ECO:0000313" key="2">
    <source>
        <dbReference type="EMBL" id="KAF9535471.1"/>
    </source>
</evidence>
<feature type="non-terminal residue" evidence="2">
    <location>
        <position position="1"/>
    </location>
</feature>
<dbReference type="Proteomes" id="UP000807306">
    <property type="component" value="Unassembled WGS sequence"/>
</dbReference>
<dbReference type="InterPro" id="IPR017946">
    <property type="entry name" value="PLC-like_Pdiesterase_TIM-brl"/>
</dbReference>
<comment type="caution">
    <text evidence="2">The sequence shown here is derived from an EMBL/GenBank/DDBJ whole genome shotgun (WGS) entry which is preliminary data.</text>
</comment>
<dbReference type="PANTHER" id="PTHR46211">
    <property type="entry name" value="GLYCEROPHOSPHORYL DIESTER PHOSPHODIESTERASE"/>
    <property type="match status" value="1"/>
</dbReference>
<gene>
    <name evidence="2" type="ORF">CPB83DRAFT_912525</name>
</gene>
<evidence type="ECO:0000313" key="3">
    <source>
        <dbReference type="Proteomes" id="UP000807306"/>
    </source>
</evidence>
<dbReference type="Gene3D" id="3.20.20.190">
    <property type="entry name" value="Phosphatidylinositol (PI) phosphodiesterase"/>
    <property type="match status" value="1"/>
</dbReference>
<dbReference type="Pfam" id="PF03009">
    <property type="entry name" value="GDPD"/>
    <property type="match status" value="1"/>
</dbReference>
<dbReference type="PANTHER" id="PTHR46211:SF14">
    <property type="entry name" value="GLYCEROPHOSPHODIESTER PHOSPHODIESTERASE"/>
    <property type="match status" value="1"/>
</dbReference>
<dbReference type="SUPFAM" id="SSF51695">
    <property type="entry name" value="PLC-like phosphodiesterases"/>
    <property type="match status" value="1"/>
</dbReference>
<dbReference type="EMBL" id="MU157824">
    <property type="protein sequence ID" value="KAF9535471.1"/>
    <property type="molecule type" value="Genomic_DNA"/>
</dbReference>
<dbReference type="GO" id="GO:0008081">
    <property type="term" value="F:phosphoric diester hydrolase activity"/>
    <property type="evidence" value="ECO:0007669"/>
    <property type="project" value="InterPro"/>
</dbReference>
<name>A0A9P6JWC6_9AGAR</name>
<organism evidence="2 3">
    <name type="scientific">Crepidotus variabilis</name>
    <dbReference type="NCBI Taxonomy" id="179855"/>
    <lineage>
        <taxon>Eukaryota</taxon>
        <taxon>Fungi</taxon>
        <taxon>Dikarya</taxon>
        <taxon>Basidiomycota</taxon>
        <taxon>Agaricomycotina</taxon>
        <taxon>Agaricomycetes</taxon>
        <taxon>Agaricomycetidae</taxon>
        <taxon>Agaricales</taxon>
        <taxon>Agaricineae</taxon>
        <taxon>Crepidotaceae</taxon>
        <taxon>Crepidotus</taxon>
    </lineage>
</organism>
<dbReference type="PROSITE" id="PS51704">
    <property type="entry name" value="GP_PDE"/>
    <property type="match status" value="1"/>
</dbReference>
<dbReference type="GO" id="GO:0006629">
    <property type="term" value="P:lipid metabolic process"/>
    <property type="evidence" value="ECO:0007669"/>
    <property type="project" value="InterPro"/>
</dbReference>
<evidence type="ECO:0000259" key="1">
    <source>
        <dbReference type="PROSITE" id="PS51704"/>
    </source>
</evidence>
<protein>
    <submittedName>
        <fullName evidence="2">PLC-like phosphodiesterase</fullName>
    </submittedName>
</protein>